<reference evidence="1" key="1">
    <citation type="journal article" date="2017" name="Nature">
        <title>The sunflower genome provides insights into oil metabolism, flowering and Asterid evolution.</title>
        <authorList>
            <person name="Badouin H."/>
            <person name="Gouzy J."/>
            <person name="Grassa C.J."/>
            <person name="Murat F."/>
            <person name="Staton S.E."/>
            <person name="Cottret L."/>
            <person name="Lelandais-Briere C."/>
            <person name="Owens G.L."/>
            <person name="Carrere S."/>
            <person name="Mayjonade B."/>
            <person name="Legrand L."/>
            <person name="Gill N."/>
            <person name="Kane N.C."/>
            <person name="Bowers J.E."/>
            <person name="Hubner S."/>
            <person name="Bellec A."/>
            <person name="Berard A."/>
            <person name="Berges H."/>
            <person name="Blanchet N."/>
            <person name="Boniface M.C."/>
            <person name="Brunel D."/>
            <person name="Catrice O."/>
            <person name="Chaidir N."/>
            <person name="Claudel C."/>
            <person name="Donnadieu C."/>
            <person name="Faraut T."/>
            <person name="Fievet G."/>
            <person name="Helmstetter N."/>
            <person name="King M."/>
            <person name="Knapp S.J."/>
            <person name="Lai Z."/>
            <person name="Le Paslier M.C."/>
            <person name="Lippi Y."/>
            <person name="Lorenzon L."/>
            <person name="Mandel J.R."/>
            <person name="Marage G."/>
            <person name="Marchand G."/>
            <person name="Marquand E."/>
            <person name="Bret-Mestries E."/>
            <person name="Morien E."/>
            <person name="Nambeesan S."/>
            <person name="Nguyen T."/>
            <person name="Pegot-Espagnet P."/>
            <person name="Pouilly N."/>
            <person name="Raftis F."/>
            <person name="Sallet E."/>
            <person name="Schiex T."/>
            <person name="Thomas J."/>
            <person name="Vandecasteele C."/>
            <person name="Vares D."/>
            <person name="Vear F."/>
            <person name="Vautrin S."/>
            <person name="Crespi M."/>
            <person name="Mangin B."/>
            <person name="Burke J.M."/>
            <person name="Salse J."/>
            <person name="Munos S."/>
            <person name="Vincourt P."/>
            <person name="Rieseberg L.H."/>
            <person name="Langlade N.B."/>
        </authorList>
    </citation>
    <scope>NUCLEOTIDE SEQUENCE</scope>
    <source>
        <tissue evidence="1">Leaves</tissue>
    </source>
</reference>
<evidence type="ECO:0000313" key="2">
    <source>
        <dbReference type="Proteomes" id="UP000215914"/>
    </source>
</evidence>
<protein>
    <submittedName>
        <fullName evidence="1">Uncharacterized protein</fullName>
    </submittedName>
</protein>
<name>A0A9K3EML3_HELAN</name>
<accession>A0A9K3EML3</accession>
<reference evidence="1" key="2">
    <citation type="submission" date="2020-06" db="EMBL/GenBank/DDBJ databases">
        <title>Helianthus annuus Genome sequencing and assembly Release 2.</title>
        <authorList>
            <person name="Gouzy J."/>
            <person name="Langlade N."/>
            <person name="Munos S."/>
        </authorList>
    </citation>
    <scope>NUCLEOTIDE SEQUENCE</scope>
    <source>
        <tissue evidence="1">Leaves</tissue>
    </source>
</reference>
<keyword evidence="2" id="KW-1185">Reference proteome</keyword>
<dbReference type="EMBL" id="MNCJ02000327">
    <property type="protein sequence ID" value="KAF5776595.1"/>
    <property type="molecule type" value="Genomic_DNA"/>
</dbReference>
<proteinExistence type="predicted"/>
<dbReference type="AlphaFoldDB" id="A0A9K3EML3"/>
<evidence type="ECO:0000313" key="1">
    <source>
        <dbReference type="EMBL" id="KAF5776595.1"/>
    </source>
</evidence>
<sequence>MLKILMFLEHLLVNLDRCLPDKKIMNLLEFSVFLVLDLVVTGESIYDWLFIGC</sequence>
<comment type="caution">
    <text evidence="1">The sequence shown here is derived from an EMBL/GenBank/DDBJ whole genome shotgun (WGS) entry which is preliminary data.</text>
</comment>
<gene>
    <name evidence="1" type="ORF">HanXRQr2_Chr12g0525981</name>
</gene>
<dbReference type="Proteomes" id="UP000215914">
    <property type="component" value="Unassembled WGS sequence"/>
</dbReference>
<organism evidence="1 2">
    <name type="scientific">Helianthus annuus</name>
    <name type="common">Common sunflower</name>
    <dbReference type="NCBI Taxonomy" id="4232"/>
    <lineage>
        <taxon>Eukaryota</taxon>
        <taxon>Viridiplantae</taxon>
        <taxon>Streptophyta</taxon>
        <taxon>Embryophyta</taxon>
        <taxon>Tracheophyta</taxon>
        <taxon>Spermatophyta</taxon>
        <taxon>Magnoliopsida</taxon>
        <taxon>eudicotyledons</taxon>
        <taxon>Gunneridae</taxon>
        <taxon>Pentapetalae</taxon>
        <taxon>asterids</taxon>
        <taxon>campanulids</taxon>
        <taxon>Asterales</taxon>
        <taxon>Asteraceae</taxon>
        <taxon>Asteroideae</taxon>
        <taxon>Heliantheae alliance</taxon>
        <taxon>Heliantheae</taxon>
        <taxon>Helianthus</taxon>
    </lineage>
</organism>
<dbReference type="Gramene" id="mRNA:HanXRQr2_Chr12g0525981">
    <property type="protein sequence ID" value="CDS:HanXRQr2_Chr12g0525981.1"/>
    <property type="gene ID" value="HanXRQr2_Chr12g0525981"/>
</dbReference>